<reference evidence="2 3" key="1">
    <citation type="submission" date="2017-09" db="EMBL/GenBank/DDBJ databases">
        <title>Bloom of a denitrifying methanotroph, Candidatus Methylomirabilis limnetica, in a deep stratified lake.</title>
        <authorList>
            <person name="Graf J.S."/>
            <person name="Marchant H.K."/>
            <person name="Tienken D."/>
            <person name="Hach P.F."/>
            <person name="Brand A."/>
            <person name="Schubert C.J."/>
            <person name="Kuypers M.M."/>
            <person name="Milucka J."/>
        </authorList>
    </citation>
    <scope>NUCLEOTIDE SEQUENCE [LARGE SCALE GENOMIC DNA]</scope>
    <source>
        <strain evidence="2 3">Zug</strain>
    </source>
</reference>
<feature type="region of interest" description="Disordered" evidence="1">
    <location>
        <begin position="315"/>
        <end position="342"/>
    </location>
</feature>
<gene>
    <name evidence="2" type="ORF">CLG94_12550</name>
</gene>
<comment type="caution">
    <text evidence="2">The sequence shown here is derived from an EMBL/GenBank/DDBJ whole genome shotgun (WGS) entry which is preliminary data.</text>
</comment>
<dbReference type="Proteomes" id="UP000241436">
    <property type="component" value="Unassembled WGS sequence"/>
</dbReference>
<organism evidence="2 3">
    <name type="scientific">Candidatus Methylomirabilis limnetica</name>
    <dbReference type="NCBI Taxonomy" id="2033718"/>
    <lineage>
        <taxon>Bacteria</taxon>
        <taxon>Candidatus Methylomirabilota</taxon>
        <taxon>Candidatus Methylomirabilia</taxon>
        <taxon>Candidatus Methylomirabilales</taxon>
        <taxon>Candidatus Methylomirabilaceae</taxon>
        <taxon>Candidatus Methylomirabilis</taxon>
    </lineage>
</organism>
<reference evidence="3" key="2">
    <citation type="journal article" date="2018" name="Environ. Microbiol.">
        <title>Bloom of a denitrifying methanotroph, 'Candidatus Methylomirabilis limnetica', in a deep stratified lake.</title>
        <authorList>
            <person name="Graf J.S."/>
            <person name="Mayr M.J."/>
            <person name="Marchant H.K."/>
            <person name="Tienken D."/>
            <person name="Hach P.F."/>
            <person name="Brand A."/>
            <person name="Schubert C.J."/>
            <person name="Kuypers M.M."/>
            <person name="Milucka J."/>
        </authorList>
    </citation>
    <scope>NUCLEOTIDE SEQUENCE [LARGE SCALE GENOMIC DNA]</scope>
    <source>
        <strain evidence="3">Zug</strain>
    </source>
</reference>
<evidence type="ECO:0000313" key="3">
    <source>
        <dbReference type="Proteomes" id="UP000241436"/>
    </source>
</evidence>
<sequence>MVALSAITPVAIAGAPLFNRPLGEIRGTSPAQVSFDGKSWISLGSGTLPVFDKMLVRARSGIVALTLSDGSRLEASPTTELAIAVMGPSTTVRMAEGNMLFRLRPSSSVRLWMPGGMIQTAVAGMGRSDHNPIATRVSTDAQAQRDTLGVITAQKGGIPRVRLLSGEAVLVSQNGSVTERLREGQVRTMLAQSFGGFKQYAAAQPGGQRTPPPSDPPSQAAKPEHVWTWHPSHPQAVQGGWQEMRLGVPPVTPPAPDQDLRQGFAWAWKDQWVVAQRECGQFAAFRRASSGEAAKLPPPVSPPSQAAKSEHVWAWHPSNPPQVSGGWQEVQLGSPNAEPPRPTQDLYDGFTWAWEEKPEERWVVVEECGLAAAFFVPAAGWGLAAAVTGGTAGATAGGSLALHSNGNNSVASDVALK</sequence>
<evidence type="ECO:0000256" key="1">
    <source>
        <dbReference type="SAM" id="MobiDB-lite"/>
    </source>
</evidence>
<evidence type="ECO:0008006" key="4">
    <source>
        <dbReference type="Google" id="ProtNLM"/>
    </source>
</evidence>
<feature type="region of interest" description="Disordered" evidence="1">
    <location>
        <begin position="202"/>
        <end position="224"/>
    </location>
</feature>
<accession>A0A2T4TUX5</accession>
<dbReference type="EMBL" id="NVQC01000038">
    <property type="protein sequence ID" value="PTL34920.1"/>
    <property type="molecule type" value="Genomic_DNA"/>
</dbReference>
<name>A0A2T4TUX5_9BACT</name>
<feature type="region of interest" description="Disordered" evidence="1">
    <location>
        <begin position="291"/>
        <end position="310"/>
    </location>
</feature>
<evidence type="ECO:0000313" key="2">
    <source>
        <dbReference type="EMBL" id="PTL34920.1"/>
    </source>
</evidence>
<protein>
    <recommendedName>
        <fullName evidence="4">FecR protein domain-containing protein</fullName>
    </recommendedName>
</protein>
<proteinExistence type="predicted"/>
<dbReference type="AlphaFoldDB" id="A0A2T4TUX5"/>
<keyword evidence="3" id="KW-1185">Reference proteome</keyword>